<keyword evidence="3" id="KW-1185">Reference proteome</keyword>
<evidence type="ECO:0000256" key="1">
    <source>
        <dbReference type="SAM" id="Phobius"/>
    </source>
</evidence>
<reference evidence="2 3" key="1">
    <citation type="submission" date="2014-10" db="EMBL/GenBank/DDBJ databases">
        <title>Whole genome sequence of Francisella endociliophora strain FSC1006, isolated from a laboratory culture of the marine ciliate Euplotes raikovi.</title>
        <authorList>
            <person name="Granberg M."/>
            <person name="Backman S."/>
            <person name="Lundmark E."/>
            <person name="Nilsson E."/>
            <person name="Karlsson E."/>
            <person name="Thelaus J."/>
            <person name="Ohrman C."/>
            <person name="Larkeryd A."/>
            <person name="Stenberg P."/>
        </authorList>
    </citation>
    <scope>NUCLEOTIDE SEQUENCE [LARGE SCALE GENOMIC DNA]</scope>
    <source>
        <strain evidence="2 3">FSC1006</strain>
    </source>
</reference>
<keyword evidence="1" id="KW-0812">Transmembrane</keyword>
<gene>
    <name evidence="2" type="ORF">LO80_04580</name>
</gene>
<dbReference type="AlphaFoldDB" id="A0A097ERT6"/>
<feature type="transmembrane region" description="Helical" evidence="1">
    <location>
        <begin position="12"/>
        <end position="35"/>
    </location>
</feature>
<keyword evidence="1" id="KW-0472">Membrane</keyword>
<evidence type="ECO:0008006" key="4">
    <source>
        <dbReference type="Google" id="ProtNLM"/>
    </source>
</evidence>
<proteinExistence type="predicted"/>
<evidence type="ECO:0000313" key="2">
    <source>
        <dbReference type="EMBL" id="AIT10288.1"/>
    </source>
</evidence>
<evidence type="ECO:0000313" key="3">
    <source>
        <dbReference type="Proteomes" id="UP000029672"/>
    </source>
</evidence>
<dbReference type="eggNOG" id="COG4966">
    <property type="taxonomic scope" value="Bacteria"/>
</dbReference>
<name>A0A097ERT6_9GAMM</name>
<accession>A0A097ERT6</accession>
<dbReference type="KEGG" id="frf:LO80_04580"/>
<dbReference type="Proteomes" id="UP000029672">
    <property type="component" value="Chromosome"/>
</dbReference>
<keyword evidence="1" id="KW-1133">Transmembrane helix</keyword>
<sequence length="302" mass="32730">MNISRQKNYGLSLVELLVAVTLSIIASSIAINIYLNIKDFYKSSTEKADADVKELTVKQAIYDSIIGSGLSCAYGTSSQTYTNNTGDDLSGDSFLTDSSNIRIGNITPNISDYLETNLGAECLGTCYQNDTDYIMVKRQVKSATLSGNLINSTLNLDSSEGIATGDYLTLCNSQQVDLVKVSTINQNDITLTNPATGQYITGDYVGKFEILLFYIGDSGRVDSDGNDIYSLFLYIKSGANAGQAYELVSGVNNLKVSYATVDNNSIIWNNVSNDVDVDTLDTSALKFSFTINSENFSKIVLL</sequence>
<protein>
    <recommendedName>
        <fullName evidence="4">Photosystem I protein M (PsaM)</fullName>
    </recommendedName>
</protein>
<dbReference type="HOGENOM" id="CLU_078190_0_0_6"/>
<dbReference type="STRING" id="1547445.LO80_04580"/>
<organism evidence="2 3">
    <name type="scientific">Candidatus Francisella endociliophora</name>
    <dbReference type="NCBI Taxonomy" id="653937"/>
    <lineage>
        <taxon>Bacteria</taxon>
        <taxon>Pseudomonadati</taxon>
        <taxon>Pseudomonadota</taxon>
        <taxon>Gammaproteobacteria</taxon>
        <taxon>Thiotrichales</taxon>
        <taxon>Francisellaceae</taxon>
        <taxon>Francisella</taxon>
    </lineage>
</organism>
<dbReference type="EMBL" id="CP009574">
    <property type="protein sequence ID" value="AIT10288.1"/>
    <property type="molecule type" value="Genomic_DNA"/>
</dbReference>